<feature type="non-terminal residue" evidence="2">
    <location>
        <position position="1"/>
    </location>
</feature>
<evidence type="ECO:0000313" key="2">
    <source>
        <dbReference type="EMBL" id="KAG7558481.1"/>
    </source>
</evidence>
<dbReference type="EMBL" id="JAEFBK010000010">
    <property type="protein sequence ID" value="KAG7558481.1"/>
    <property type="molecule type" value="Genomic_DNA"/>
</dbReference>
<organism evidence="2 3">
    <name type="scientific">Arabidopsis thaliana x Arabidopsis arenosa</name>
    <dbReference type="NCBI Taxonomy" id="1240361"/>
    <lineage>
        <taxon>Eukaryota</taxon>
        <taxon>Viridiplantae</taxon>
        <taxon>Streptophyta</taxon>
        <taxon>Embryophyta</taxon>
        <taxon>Tracheophyta</taxon>
        <taxon>Spermatophyta</taxon>
        <taxon>Magnoliopsida</taxon>
        <taxon>eudicotyledons</taxon>
        <taxon>Gunneridae</taxon>
        <taxon>Pentapetalae</taxon>
        <taxon>rosids</taxon>
        <taxon>malvids</taxon>
        <taxon>Brassicales</taxon>
        <taxon>Brassicaceae</taxon>
        <taxon>Camelineae</taxon>
        <taxon>Arabidopsis</taxon>
    </lineage>
</organism>
<evidence type="ECO:0000313" key="3">
    <source>
        <dbReference type="Proteomes" id="UP000694240"/>
    </source>
</evidence>
<dbReference type="Proteomes" id="UP000694240">
    <property type="component" value="Chromosome 10"/>
</dbReference>
<accession>A0A8T1ZJW5</accession>
<evidence type="ECO:0000259" key="1">
    <source>
        <dbReference type="Pfam" id="PF07734"/>
    </source>
</evidence>
<reference evidence="2 3" key="1">
    <citation type="submission" date="2020-12" db="EMBL/GenBank/DDBJ databases">
        <title>Concerted genomic and epigenomic changes stabilize Arabidopsis allopolyploids.</title>
        <authorList>
            <person name="Chen Z."/>
        </authorList>
    </citation>
    <scope>NUCLEOTIDE SEQUENCE [LARGE SCALE GENOMIC DNA]</scope>
    <source>
        <strain evidence="2">Allo738</strain>
        <tissue evidence="2">Leaf</tissue>
    </source>
</reference>
<feature type="domain" description="F-box associated beta-propeller type 1" evidence="1">
    <location>
        <begin position="3"/>
        <end position="169"/>
    </location>
</feature>
<dbReference type="AlphaFoldDB" id="A0A8T1ZJW5"/>
<dbReference type="Pfam" id="PF07734">
    <property type="entry name" value="FBA_1"/>
    <property type="match status" value="1"/>
</dbReference>
<protein>
    <submittedName>
        <fullName evidence="2">F-box associated domain type 1</fullName>
    </submittedName>
</protein>
<name>A0A8T1ZJW5_9BRAS</name>
<comment type="caution">
    <text evidence="2">The sequence shown here is derived from an EMBL/GenBank/DDBJ whole genome shotgun (WGS) entry which is preliminary data.</text>
</comment>
<dbReference type="NCBIfam" id="TIGR01640">
    <property type="entry name" value="F_box_assoc_1"/>
    <property type="match status" value="1"/>
</dbReference>
<proteinExistence type="predicted"/>
<sequence>QGPVFADGSIYWLTGDEDGDPKSSDTKLIVFDIHTEMFRVVETPPFITSDCYGDSIVLCNLHGRLCISEWIGDKQEIWWRVKDNTWEKIFSVHLPSTSHYSTLFGTTTHDIPHPPLTPLAICRDTNKVILVLRDEDNLVALDLNPHSTGYYHLYHSCYKRLAVPYFPSLSLSFY</sequence>
<dbReference type="InterPro" id="IPR017451">
    <property type="entry name" value="F-box-assoc_interact_dom"/>
</dbReference>
<dbReference type="InterPro" id="IPR006527">
    <property type="entry name" value="F-box-assoc_dom_typ1"/>
</dbReference>
<keyword evidence="3" id="KW-1185">Reference proteome</keyword>
<gene>
    <name evidence="2" type="ORF">ISN45_Aa05g001330</name>
</gene>